<evidence type="ECO:0000313" key="2">
    <source>
        <dbReference type="Proteomes" id="UP000016519"/>
    </source>
</evidence>
<protein>
    <submittedName>
        <fullName evidence="1">Uncharacterized protein</fullName>
    </submittedName>
</protein>
<evidence type="ECO:0000313" key="1">
    <source>
        <dbReference type="EMBL" id="ERH30139.1"/>
    </source>
</evidence>
<accession>U1R9A9</accession>
<dbReference type="HOGENOM" id="CLU_3283839_0_0_11"/>
<dbReference type="EMBL" id="AWSI01000036">
    <property type="protein sequence ID" value="ERH30139.1"/>
    <property type="molecule type" value="Genomic_DNA"/>
</dbReference>
<comment type="caution">
    <text evidence="1">The sequence shown here is derived from an EMBL/GenBank/DDBJ whole genome shotgun (WGS) entry which is preliminary data.</text>
</comment>
<gene>
    <name evidence="1" type="ORF">HMPREF9244_01215</name>
</gene>
<dbReference type="Proteomes" id="UP000016519">
    <property type="component" value="Unassembled WGS sequence"/>
</dbReference>
<keyword evidence="2" id="KW-1185">Reference proteome</keyword>
<reference evidence="1 2" key="1">
    <citation type="submission" date="2013-08" db="EMBL/GenBank/DDBJ databases">
        <authorList>
            <person name="Weinstock G."/>
            <person name="Sodergren E."/>
            <person name="Wylie T."/>
            <person name="Fulton L."/>
            <person name="Fulton R."/>
            <person name="Fronick C."/>
            <person name="O'Laughlin M."/>
            <person name="Godfrey J."/>
            <person name="Miner T."/>
            <person name="Herter B."/>
            <person name="Appelbaum E."/>
            <person name="Cordes M."/>
            <person name="Lek S."/>
            <person name="Wollam A."/>
            <person name="Pepin K.H."/>
            <person name="Palsikar V.B."/>
            <person name="Mitreva M."/>
            <person name="Wilson R.K."/>
        </authorList>
    </citation>
    <scope>NUCLEOTIDE SEQUENCE [LARGE SCALE GENOMIC DNA]</scope>
    <source>
        <strain evidence="1 2">F0580</strain>
    </source>
</reference>
<name>U1R9A9_9BIFI</name>
<dbReference type="AlphaFoldDB" id="U1R9A9"/>
<sequence length="40" mass="4199">MGSLNVGMGGERRVLQNCLSCFVGSSVFIGVVKVAGAWRL</sequence>
<organism evidence="1 2">
    <name type="scientific">Alloscardovia omnicolens F0580</name>
    <dbReference type="NCBI Taxonomy" id="1321816"/>
    <lineage>
        <taxon>Bacteria</taxon>
        <taxon>Bacillati</taxon>
        <taxon>Actinomycetota</taxon>
        <taxon>Actinomycetes</taxon>
        <taxon>Bifidobacteriales</taxon>
        <taxon>Bifidobacteriaceae</taxon>
        <taxon>Alloscardovia</taxon>
    </lineage>
</organism>
<proteinExistence type="predicted"/>